<comment type="caution">
    <text evidence="4">The sequence shown here is derived from an EMBL/GenBank/DDBJ whole genome shotgun (WGS) entry which is preliminary data.</text>
</comment>
<organism evidence="4 5">
    <name type="scientific">Aeoliella straminimaris</name>
    <dbReference type="NCBI Taxonomy" id="2954799"/>
    <lineage>
        <taxon>Bacteria</taxon>
        <taxon>Pseudomonadati</taxon>
        <taxon>Planctomycetota</taxon>
        <taxon>Planctomycetia</taxon>
        <taxon>Pirellulales</taxon>
        <taxon>Lacipirellulaceae</taxon>
        <taxon>Aeoliella</taxon>
    </lineage>
</organism>
<dbReference type="PANTHER" id="PTHR30244">
    <property type="entry name" value="TRANSAMINASE"/>
    <property type="match status" value="1"/>
</dbReference>
<evidence type="ECO:0000256" key="1">
    <source>
        <dbReference type="PIRSR" id="PIRSR000390-1"/>
    </source>
</evidence>
<keyword evidence="4" id="KW-0808">Transferase</keyword>
<proteinExistence type="inferred from homology"/>
<dbReference type="Gene3D" id="3.40.640.10">
    <property type="entry name" value="Type I PLP-dependent aspartate aminotransferase-like (Major domain)"/>
    <property type="match status" value="1"/>
</dbReference>
<dbReference type="SUPFAM" id="SSF53383">
    <property type="entry name" value="PLP-dependent transferases"/>
    <property type="match status" value="1"/>
</dbReference>
<accession>A0A9X2FEV5</accession>
<evidence type="ECO:0000256" key="2">
    <source>
        <dbReference type="PIRSR" id="PIRSR000390-2"/>
    </source>
</evidence>
<dbReference type="CDD" id="cd00616">
    <property type="entry name" value="AHBA_syn"/>
    <property type="match status" value="1"/>
</dbReference>
<keyword evidence="5" id="KW-1185">Reference proteome</keyword>
<dbReference type="EMBL" id="JAMXLR010000092">
    <property type="protein sequence ID" value="MCO6047424.1"/>
    <property type="molecule type" value="Genomic_DNA"/>
</dbReference>
<dbReference type="InterPro" id="IPR015422">
    <property type="entry name" value="PyrdxlP-dep_Trfase_small"/>
</dbReference>
<reference evidence="4" key="1">
    <citation type="submission" date="2022-06" db="EMBL/GenBank/DDBJ databases">
        <title>Aeoliella straminimaris, a novel planctomycete from sediments.</title>
        <authorList>
            <person name="Vitorino I.R."/>
            <person name="Lage O.M."/>
        </authorList>
    </citation>
    <scope>NUCLEOTIDE SEQUENCE</scope>
    <source>
        <strain evidence="4">ICT_H6.2</strain>
    </source>
</reference>
<keyword evidence="2 3" id="KW-0663">Pyridoxal phosphate</keyword>
<dbReference type="RefSeq" id="WP_252855534.1">
    <property type="nucleotide sequence ID" value="NZ_JAMXLR010000092.1"/>
</dbReference>
<dbReference type="GO" id="GO:0030170">
    <property type="term" value="F:pyridoxal phosphate binding"/>
    <property type="evidence" value="ECO:0007669"/>
    <property type="project" value="TreeGrafter"/>
</dbReference>
<dbReference type="Gene3D" id="3.90.1150.10">
    <property type="entry name" value="Aspartate Aminotransferase, domain 1"/>
    <property type="match status" value="1"/>
</dbReference>
<feature type="modified residue" description="N6-(pyridoxal phosphate)lysine" evidence="2">
    <location>
        <position position="191"/>
    </location>
</feature>
<dbReference type="Pfam" id="PF01041">
    <property type="entry name" value="DegT_DnrJ_EryC1"/>
    <property type="match status" value="1"/>
</dbReference>
<dbReference type="InterPro" id="IPR015421">
    <property type="entry name" value="PyrdxlP-dep_Trfase_major"/>
</dbReference>
<feature type="active site" description="Proton acceptor" evidence="1">
    <location>
        <position position="191"/>
    </location>
</feature>
<gene>
    <name evidence="4" type="ORF">NG895_26270</name>
</gene>
<comment type="similarity">
    <text evidence="3">Belongs to the DegT/DnrJ/EryC1 family.</text>
</comment>
<dbReference type="InterPro" id="IPR015424">
    <property type="entry name" value="PyrdxlP-dep_Trfase"/>
</dbReference>
<protein>
    <submittedName>
        <fullName evidence="4">DegT/DnrJ/EryC1/StrS family aminotransferase</fullName>
    </submittedName>
</protein>
<name>A0A9X2FEV5_9BACT</name>
<dbReference type="PANTHER" id="PTHR30244:SF42">
    <property type="entry name" value="UDP-2-ACETAMIDO-2-DEOXY-3-OXO-D-GLUCURONATE AMINOTRANSFERASE"/>
    <property type="match status" value="1"/>
</dbReference>
<evidence type="ECO:0000313" key="5">
    <source>
        <dbReference type="Proteomes" id="UP001155241"/>
    </source>
</evidence>
<dbReference type="PIRSF" id="PIRSF000390">
    <property type="entry name" value="PLP_StrS"/>
    <property type="match status" value="1"/>
</dbReference>
<keyword evidence="4" id="KW-0032">Aminotransferase</keyword>
<evidence type="ECO:0000256" key="3">
    <source>
        <dbReference type="RuleBase" id="RU004508"/>
    </source>
</evidence>
<dbReference type="GO" id="GO:0000271">
    <property type="term" value="P:polysaccharide biosynthetic process"/>
    <property type="evidence" value="ECO:0007669"/>
    <property type="project" value="TreeGrafter"/>
</dbReference>
<dbReference type="Proteomes" id="UP001155241">
    <property type="component" value="Unassembled WGS sequence"/>
</dbReference>
<sequence length="373" mass="40858">MSTTTLRKIPFFDYPALFAADEAELVEIFKDVGRRGAFIMQRDLEEFEQSAAEYVGAKYALGVGNATDGLLLCMRAAGIGPGDEVIFASHTMVATAAPIHFLGATPVAVECGADHLIDPASVAAAVTPRTKAIVPTQLNGRTADMEALQAIADEYDLLIIEDAAQAFGARYKGRAAGTFGHSSAISFYPAKTLGCLGDGGLVLTSDDETYRLMKLFRDHGRDESGDVVTWCLNSRLDNLQAAFLNFKLKTYDQAIERRRQIARLYQQELGDLTELTLPVGPDEDPDRFDIFQNYEIEAERRDGLKAHLAEQGIGTLIQWGGKAVHQFPELGVSATLPYTDALFQKMLMLPLNLALSDDDVRHISQQVRGFYGK</sequence>
<dbReference type="AlphaFoldDB" id="A0A9X2FEV5"/>
<dbReference type="GO" id="GO:0008483">
    <property type="term" value="F:transaminase activity"/>
    <property type="evidence" value="ECO:0007669"/>
    <property type="project" value="UniProtKB-KW"/>
</dbReference>
<evidence type="ECO:0000313" key="4">
    <source>
        <dbReference type="EMBL" id="MCO6047424.1"/>
    </source>
</evidence>
<dbReference type="InterPro" id="IPR000653">
    <property type="entry name" value="DegT/StrS_aminotransferase"/>
</dbReference>